<reference evidence="2" key="1">
    <citation type="journal article" date="2019" name="Environ. Microbiol.">
        <title>Fungal ecological strategies reflected in gene transcription - a case study of two litter decomposers.</title>
        <authorList>
            <person name="Barbi F."/>
            <person name="Kohler A."/>
            <person name="Barry K."/>
            <person name="Baskaran P."/>
            <person name="Daum C."/>
            <person name="Fauchery L."/>
            <person name="Ihrmark K."/>
            <person name="Kuo A."/>
            <person name="LaButti K."/>
            <person name="Lipzen A."/>
            <person name="Morin E."/>
            <person name="Grigoriev I.V."/>
            <person name="Henrissat B."/>
            <person name="Lindahl B."/>
            <person name="Martin F."/>
        </authorList>
    </citation>
    <scope>NUCLEOTIDE SEQUENCE</scope>
    <source>
        <strain evidence="2">JB14</strain>
    </source>
</reference>
<dbReference type="Gene3D" id="3.40.50.1000">
    <property type="entry name" value="HAD superfamily/HAD-like"/>
    <property type="match status" value="1"/>
</dbReference>
<dbReference type="InterPro" id="IPR023198">
    <property type="entry name" value="PGP-like_dom2"/>
</dbReference>
<dbReference type="EMBL" id="ML769591">
    <property type="protein sequence ID" value="KAE9392643.1"/>
    <property type="molecule type" value="Genomic_DNA"/>
</dbReference>
<dbReference type="InterPro" id="IPR023214">
    <property type="entry name" value="HAD_sf"/>
</dbReference>
<dbReference type="Pfam" id="PF00702">
    <property type="entry name" value="Hydrolase"/>
    <property type="match status" value="1"/>
</dbReference>
<dbReference type="PANTHER" id="PTHR43316">
    <property type="entry name" value="HYDROLASE, HALOACID DELAHOGENASE-RELATED"/>
    <property type="match status" value="1"/>
</dbReference>
<dbReference type="InterPro" id="IPR006439">
    <property type="entry name" value="HAD-SF_hydro_IA"/>
</dbReference>
<dbReference type="AlphaFoldDB" id="A0A6A4H4J2"/>
<sequence length="243" mass="27662">MGTCTNWKVSIVAALKKQCSSTPFTLPNLQSDEDLARLASDWRTGFFHEIHQRFENGEAQEDIDFTHRRVLDQLLARKETLVTMDVWGDEIRTELVKSWHHQDAWPDAIEGLERLKKSYFVVVLANGTTRLQLDLVQSSQLPFHSLFSSQLLGLTKPDPRIYQKALELLKFEPEQCIMVAAHAYDLRAAAKIGIKTAYIHRTTEDPHEDMDQVRRECDMFISGTDGSKACGLNALADTLCAWN</sequence>
<gene>
    <name evidence="2" type="ORF">BT96DRAFT_959286</name>
</gene>
<evidence type="ECO:0000256" key="1">
    <source>
        <dbReference type="ARBA" id="ARBA00022801"/>
    </source>
</evidence>
<dbReference type="NCBIfam" id="TIGR01509">
    <property type="entry name" value="HAD-SF-IA-v3"/>
    <property type="match status" value="1"/>
</dbReference>
<organism evidence="2 3">
    <name type="scientific">Gymnopus androsaceus JB14</name>
    <dbReference type="NCBI Taxonomy" id="1447944"/>
    <lineage>
        <taxon>Eukaryota</taxon>
        <taxon>Fungi</taxon>
        <taxon>Dikarya</taxon>
        <taxon>Basidiomycota</taxon>
        <taxon>Agaricomycotina</taxon>
        <taxon>Agaricomycetes</taxon>
        <taxon>Agaricomycetidae</taxon>
        <taxon>Agaricales</taxon>
        <taxon>Marasmiineae</taxon>
        <taxon>Omphalotaceae</taxon>
        <taxon>Gymnopus</taxon>
    </lineage>
</organism>
<dbReference type="SUPFAM" id="SSF56784">
    <property type="entry name" value="HAD-like"/>
    <property type="match status" value="1"/>
</dbReference>
<dbReference type="NCBIfam" id="TIGR01493">
    <property type="entry name" value="HAD-SF-IA-v2"/>
    <property type="match status" value="1"/>
</dbReference>
<proteinExistence type="predicted"/>
<dbReference type="InterPro" id="IPR051540">
    <property type="entry name" value="S-2-haloacid_dehalogenase"/>
</dbReference>
<evidence type="ECO:0000313" key="3">
    <source>
        <dbReference type="Proteomes" id="UP000799118"/>
    </source>
</evidence>
<keyword evidence="3" id="KW-1185">Reference proteome</keyword>
<dbReference type="InterPro" id="IPR036412">
    <property type="entry name" value="HAD-like_sf"/>
</dbReference>
<protein>
    <submittedName>
        <fullName evidence="2">Haloacid dehalogenase</fullName>
    </submittedName>
</protein>
<dbReference type="NCBIfam" id="TIGR01549">
    <property type="entry name" value="HAD-SF-IA-v1"/>
    <property type="match status" value="1"/>
</dbReference>
<evidence type="ECO:0000313" key="2">
    <source>
        <dbReference type="EMBL" id="KAE9392643.1"/>
    </source>
</evidence>
<keyword evidence="1" id="KW-0378">Hydrolase</keyword>
<dbReference type="OrthoDB" id="2363873at2759"/>
<dbReference type="Proteomes" id="UP000799118">
    <property type="component" value="Unassembled WGS sequence"/>
</dbReference>
<name>A0A6A4H4J2_9AGAR</name>
<accession>A0A6A4H4J2</accession>
<dbReference type="PANTHER" id="PTHR43316:SF3">
    <property type="entry name" value="HALOACID DEHALOGENASE, TYPE II (AFU_ORTHOLOGUE AFUA_2G07750)-RELATED"/>
    <property type="match status" value="1"/>
</dbReference>
<dbReference type="Gene3D" id="1.10.150.240">
    <property type="entry name" value="Putative phosphatase, domain 2"/>
    <property type="match status" value="1"/>
</dbReference>
<dbReference type="GO" id="GO:0016791">
    <property type="term" value="F:phosphatase activity"/>
    <property type="evidence" value="ECO:0007669"/>
    <property type="project" value="UniProtKB-ARBA"/>
</dbReference>